<comment type="pathway">
    <text evidence="3 11">Pyrimidine metabolism; UMP biosynthesis via de novo pathway; orotate from (S)-dihydroorotate (quinone route): step 1/1.</text>
</comment>
<proteinExistence type="inferred from homology"/>
<dbReference type="NCBIfam" id="TIGR01036">
    <property type="entry name" value="pyrD_sub2"/>
    <property type="match status" value="1"/>
</dbReference>
<keyword evidence="14" id="KW-1185">Reference proteome</keyword>
<organism evidence="13 14">
    <name type="scientific">Nitratireductor aestuarii</name>
    <dbReference type="NCBI Taxonomy" id="1735103"/>
    <lineage>
        <taxon>Bacteria</taxon>
        <taxon>Pseudomonadati</taxon>
        <taxon>Pseudomonadota</taxon>
        <taxon>Alphaproteobacteria</taxon>
        <taxon>Hyphomicrobiales</taxon>
        <taxon>Phyllobacteriaceae</taxon>
        <taxon>Nitratireductor</taxon>
    </lineage>
</organism>
<feature type="binding site" evidence="11">
    <location>
        <position position="175"/>
    </location>
    <ligand>
        <name>substrate</name>
    </ligand>
</feature>
<dbReference type="AlphaFoldDB" id="A0A916W7F6"/>
<dbReference type="RefSeq" id="WP_188721865.1">
    <property type="nucleotide sequence ID" value="NZ_BMIF01000009.1"/>
</dbReference>
<feature type="binding site" evidence="11">
    <location>
        <position position="243"/>
    </location>
    <ligand>
        <name>FMN</name>
        <dbReference type="ChEBI" id="CHEBI:58210"/>
    </ligand>
</feature>
<dbReference type="GO" id="GO:0005737">
    <property type="term" value="C:cytoplasm"/>
    <property type="evidence" value="ECO:0007669"/>
    <property type="project" value="InterPro"/>
</dbReference>
<dbReference type="PROSITE" id="PS00912">
    <property type="entry name" value="DHODEHASE_2"/>
    <property type="match status" value="1"/>
</dbReference>
<evidence type="ECO:0000313" key="14">
    <source>
        <dbReference type="Proteomes" id="UP000636264"/>
    </source>
</evidence>
<feature type="active site" description="Nucleophile" evidence="11">
    <location>
        <position position="173"/>
    </location>
</feature>
<feature type="binding site" evidence="11">
    <location>
        <position position="85"/>
    </location>
    <ligand>
        <name>FMN</name>
        <dbReference type="ChEBI" id="CHEBI:58210"/>
    </ligand>
</feature>
<sequence length="362" mass="38591">MSFYDILGRPLLFSFDAEKAHGLSIAALKLGMPICPPAPKSSRLAVKLAGLDFPNPLGMAAGYDKNAEVPDGLLKLGFGFVECGTLTPKAQSGNPQPRIFRLIEDRAVINRMGFNNDGHAPALARVAGRASRGGIVGINVGANKDSEDRIADYEQGVRRFAKVASYLTINISSPNTVGLRALQERESLAELLARVIQARSTLPQGQGAETPIFLKIAPDLDQQSLQDIAEEVLDKKIDGLIVSNTTLSRAGLKSAAASETGGMSGAPLFERSTVVLAKMRKLVGQELPIIGAGGVDSAETALEKVRAGADLVQIYTGLIYGGPQLPARILRDLDRKLVELGASSVTDLRDTRLDDWANRPLD</sequence>
<dbReference type="GO" id="GO:0006207">
    <property type="term" value="P:'de novo' pyrimidine nucleobase biosynthetic process"/>
    <property type="evidence" value="ECO:0007669"/>
    <property type="project" value="UniProtKB-UniRule"/>
</dbReference>
<evidence type="ECO:0000313" key="13">
    <source>
        <dbReference type="EMBL" id="GGA73710.1"/>
    </source>
</evidence>
<evidence type="ECO:0000259" key="12">
    <source>
        <dbReference type="Pfam" id="PF01180"/>
    </source>
</evidence>
<evidence type="ECO:0000256" key="5">
    <source>
        <dbReference type="ARBA" id="ARBA00022630"/>
    </source>
</evidence>
<dbReference type="InterPro" id="IPR013785">
    <property type="entry name" value="Aldolase_TIM"/>
</dbReference>
<feature type="binding site" evidence="11">
    <location>
        <position position="294"/>
    </location>
    <ligand>
        <name>FMN</name>
        <dbReference type="ChEBI" id="CHEBI:58210"/>
    </ligand>
</feature>
<accession>A0A916W7F6</accession>
<dbReference type="GO" id="GO:0044205">
    <property type="term" value="P:'de novo' UMP biosynthetic process"/>
    <property type="evidence" value="ECO:0007669"/>
    <property type="project" value="UniProtKB-UniRule"/>
</dbReference>
<dbReference type="InterPro" id="IPR005719">
    <property type="entry name" value="Dihydroorotate_DH_2"/>
</dbReference>
<evidence type="ECO:0000256" key="3">
    <source>
        <dbReference type="ARBA" id="ARBA00005161"/>
    </source>
</evidence>
<feature type="domain" description="Dihydroorotate dehydrogenase catalytic" evidence="12">
    <location>
        <begin position="44"/>
        <end position="337"/>
    </location>
</feature>
<evidence type="ECO:0000256" key="11">
    <source>
        <dbReference type="HAMAP-Rule" id="MF_00225"/>
    </source>
</evidence>
<keyword evidence="8 11" id="KW-0560">Oxidoreductase</keyword>
<dbReference type="Gene3D" id="3.20.20.70">
    <property type="entry name" value="Aldolase class I"/>
    <property type="match status" value="1"/>
</dbReference>
<keyword evidence="6 11" id="KW-0288">FMN</keyword>
<dbReference type="InterPro" id="IPR005720">
    <property type="entry name" value="Dihydroorotate_DH_cat"/>
</dbReference>
<comment type="function">
    <text evidence="1 11">Catalyzes the conversion of dihydroorotate to orotate with quinone as electron acceptor.</text>
</comment>
<comment type="catalytic activity">
    <reaction evidence="10 11">
        <text>(S)-dihydroorotate + a quinone = orotate + a quinol</text>
        <dbReference type="Rhea" id="RHEA:30187"/>
        <dbReference type="ChEBI" id="CHEBI:24646"/>
        <dbReference type="ChEBI" id="CHEBI:30839"/>
        <dbReference type="ChEBI" id="CHEBI:30864"/>
        <dbReference type="ChEBI" id="CHEBI:132124"/>
        <dbReference type="EC" id="1.3.5.2"/>
    </reaction>
</comment>
<comment type="similarity">
    <text evidence="4 11">Belongs to the dihydroorotate dehydrogenase family. Type 2 subfamily.</text>
</comment>
<comment type="subcellular location">
    <subcellularLocation>
        <location evidence="11">Cell membrane</location>
        <topology evidence="11">Peripheral membrane protein</topology>
    </subcellularLocation>
    <subcellularLocation>
        <location evidence="2">Membrane</location>
    </subcellularLocation>
</comment>
<comment type="subunit">
    <text evidence="11">Monomer.</text>
</comment>
<dbReference type="PANTHER" id="PTHR48109:SF4">
    <property type="entry name" value="DIHYDROOROTATE DEHYDROGENASE (QUINONE), MITOCHONDRIAL"/>
    <property type="match status" value="1"/>
</dbReference>
<evidence type="ECO:0000256" key="8">
    <source>
        <dbReference type="ARBA" id="ARBA00023002"/>
    </source>
</evidence>
<comment type="cofactor">
    <cofactor evidence="11">
        <name>FMN</name>
        <dbReference type="ChEBI" id="CHEBI:58210"/>
    </cofactor>
    <text evidence="11">Binds 1 FMN per subunit.</text>
</comment>
<gene>
    <name evidence="11 13" type="primary">pyrD</name>
    <name evidence="13" type="ORF">GCM10011385_29610</name>
</gene>
<feature type="binding site" evidence="11">
    <location>
        <position position="215"/>
    </location>
    <ligand>
        <name>FMN</name>
        <dbReference type="ChEBI" id="CHEBI:58210"/>
    </ligand>
</feature>
<dbReference type="PROSITE" id="PS00911">
    <property type="entry name" value="DHODEHASE_1"/>
    <property type="match status" value="1"/>
</dbReference>
<dbReference type="InterPro" id="IPR001295">
    <property type="entry name" value="Dihydroorotate_DH_CS"/>
</dbReference>
<evidence type="ECO:0000256" key="6">
    <source>
        <dbReference type="ARBA" id="ARBA00022643"/>
    </source>
</evidence>
<protein>
    <recommendedName>
        <fullName evidence="11">Dihydroorotate dehydrogenase (quinone)</fullName>
        <ecNumber evidence="11">1.3.5.2</ecNumber>
    </recommendedName>
    <alternativeName>
        <fullName evidence="11">DHOdehase</fullName>
        <shortName evidence="11">DHOD</shortName>
        <shortName evidence="11">DHODase</shortName>
    </alternativeName>
    <alternativeName>
        <fullName evidence="11">Dihydroorotate oxidase</fullName>
    </alternativeName>
</protein>
<dbReference type="EC" id="1.3.5.2" evidence="11"/>
<reference evidence="13" key="2">
    <citation type="submission" date="2020-09" db="EMBL/GenBank/DDBJ databases">
        <authorList>
            <person name="Sun Q."/>
            <person name="Zhou Y."/>
        </authorList>
    </citation>
    <scope>NUCLEOTIDE SEQUENCE</scope>
    <source>
        <strain evidence="13">CGMCC 1.15320</strain>
    </source>
</reference>
<dbReference type="CDD" id="cd04738">
    <property type="entry name" value="DHOD_2_like"/>
    <property type="match status" value="1"/>
</dbReference>
<reference evidence="13" key="1">
    <citation type="journal article" date="2014" name="Int. J. Syst. Evol. Microbiol.">
        <title>Complete genome sequence of Corynebacterium casei LMG S-19264T (=DSM 44701T), isolated from a smear-ripened cheese.</title>
        <authorList>
            <consortium name="US DOE Joint Genome Institute (JGI-PGF)"/>
            <person name="Walter F."/>
            <person name="Albersmeier A."/>
            <person name="Kalinowski J."/>
            <person name="Ruckert C."/>
        </authorList>
    </citation>
    <scope>NUCLEOTIDE SEQUENCE</scope>
    <source>
        <strain evidence="13">CGMCC 1.15320</strain>
    </source>
</reference>
<feature type="binding site" evidence="11">
    <location>
        <position position="139"/>
    </location>
    <ligand>
        <name>FMN</name>
        <dbReference type="ChEBI" id="CHEBI:58210"/>
    </ligand>
</feature>
<feature type="binding site" evidence="11">
    <location>
        <begin position="61"/>
        <end position="65"/>
    </location>
    <ligand>
        <name>FMN</name>
        <dbReference type="ChEBI" id="CHEBI:58210"/>
    </ligand>
</feature>
<dbReference type="EMBL" id="BMIF01000009">
    <property type="protein sequence ID" value="GGA73710.1"/>
    <property type="molecule type" value="Genomic_DNA"/>
</dbReference>
<evidence type="ECO:0000256" key="9">
    <source>
        <dbReference type="ARBA" id="ARBA00023136"/>
    </source>
</evidence>
<feature type="binding site" evidence="11">
    <location>
        <begin position="315"/>
        <end position="316"/>
    </location>
    <ligand>
        <name>FMN</name>
        <dbReference type="ChEBI" id="CHEBI:58210"/>
    </ligand>
</feature>
<dbReference type="GO" id="GO:0005886">
    <property type="term" value="C:plasma membrane"/>
    <property type="evidence" value="ECO:0007669"/>
    <property type="project" value="UniProtKB-SubCell"/>
</dbReference>
<dbReference type="GO" id="GO:0106430">
    <property type="term" value="F:dihydroorotate dehydrogenase (quinone) activity"/>
    <property type="evidence" value="ECO:0007669"/>
    <property type="project" value="UniProtKB-EC"/>
</dbReference>
<keyword evidence="7 11" id="KW-0665">Pyrimidine biosynthesis</keyword>
<feature type="binding site" evidence="11">
    <location>
        <position position="170"/>
    </location>
    <ligand>
        <name>substrate</name>
    </ligand>
</feature>
<dbReference type="SUPFAM" id="SSF51395">
    <property type="entry name" value="FMN-linked oxidoreductases"/>
    <property type="match status" value="1"/>
</dbReference>
<dbReference type="NCBIfam" id="NF003652">
    <property type="entry name" value="PRK05286.2-5"/>
    <property type="match status" value="1"/>
</dbReference>
<name>A0A916W7F6_9HYPH</name>
<comment type="caution">
    <text evidence="13">The sequence shown here is derived from an EMBL/GenBank/DDBJ whole genome shotgun (WGS) entry which is preliminary data.</text>
</comment>
<keyword evidence="11" id="KW-1003">Cell membrane</keyword>
<feature type="binding site" evidence="11">
    <location>
        <begin position="110"/>
        <end position="114"/>
    </location>
    <ligand>
        <name>substrate</name>
    </ligand>
</feature>
<keyword evidence="5 11" id="KW-0285">Flavoprotein</keyword>
<keyword evidence="9 11" id="KW-0472">Membrane</keyword>
<feature type="binding site" evidence="11">
    <location>
        <begin position="244"/>
        <end position="245"/>
    </location>
    <ligand>
        <name>substrate</name>
    </ligand>
</feature>
<evidence type="ECO:0000256" key="2">
    <source>
        <dbReference type="ARBA" id="ARBA00004370"/>
    </source>
</evidence>
<dbReference type="PANTHER" id="PTHR48109">
    <property type="entry name" value="DIHYDROOROTATE DEHYDROGENASE (QUINONE), MITOCHONDRIAL-RELATED"/>
    <property type="match status" value="1"/>
</dbReference>
<evidence type="ECO:0000256" key="1">
    <source>
        <dbReference type="ARBA" id="ARBA00003125"/>
    </source>
</evidence>
<dbReference type="InterPro" id="IPR050074">
    <property type="entry name" value="DHO_dehydrogenase"/>
</dbReference>
<dbReference type="Proteomes" id="UP000636264">
    <property type="component" value="Unassembled WGS sequence"/>
</dbReference>
<dbReference type="Pfam" id="PF01180">
    <property type="entry name" value="DHO_dh"/>
    <property type="match status" value="1"/>
</dbReference>
<dbReference type="HAMAP" id="MF_00225">
    <property type="entry name" value="DHO_dh_type2"/>
    <property type="match status" value="1"/>
</dbReference>
<dbReference type="NCBIfam" id="NF003645">
    <property type="entry name" value="PRK05286.1-2"/>
    <property type="match status" value="1"/>
</dbReference>
<evidence type="ECO:0000256" key="10">
    <source>
        <dbReference type="ARBA" id="ARBA00048639"/>
    </source>
</evidence>
<feature type="binding site" evidence="11">
    <location>
        <position position="170"/>
    </location>
    <ligand>
        <name>FMN</name>
        <dbReference type="ChEBI" id="CHEBI:58210"/>
    </ligand>
</feature>
<evidence type="ECO:0000256" key="7">
    <source>
        <dbReference type="ARBA" id="ARBA00022975"/>
    </source>
</evidence>
<evidence type="ECO:0000256" key="4">
    <source>
        <dbReference type="ARBA" id="ARBA00005359"/>
    </source>
</evidence>
<feature type="binding site" evidence="11">
    <location>
        <position position="65"/>
    </location>
    <ligand>
        <name>substrate</name>
    </ligand>
</feature>
<feature type="binding site" evidence="11">
    <location>
        <position position="265"/>
    </location>
    <ligand>
        <name>FMN</name>
        <dbReference type="ChEBI" id="CHEBI:58210"/>
    </ligand>
</feature>